<feature type="compositionally biased region" description="Low complexity" evidence="1">
    <location>
        <begin position="146"/>
        <end position="165"/>
    </location>
</feature>
<comment type="caution">
    <text evidence="3">The sequence shown here is derived from an EMBL/GenBank/DDBJ whole genome shotgun (WGS) entry which is preliminary data.</text>
</comment>
<gene>
    <name evidence="3" type="ORF">A4X03_0g8597</name>
    <name evidence="2" type="ORF">JKIAZH3_G988</name>
</gene>
<reference evidence="3" key="2">
    <citation type="journal article" date="2019" name="IMA Fungus">
        <title>Genome sequencing and comparison of five Tilletia species to identify candidate genes for the detection of regulated species infecting wheat.</title>
        <authorList>
            <person name="Nguyen H.D.T."/>
            <person name="Sultana T."/>
            <person name="Kesanakurti P."/>
            <person name="Hambleton S."/>
        </authorList>
    </citation>
    <scope>NUCLEOTIDE SEQUENCE</scope>
    <source>
        <strain evidence="3">DAOMC 238032</strain>
    </source>
</reference>
<organism evidence="3 4">
    <name type="scientific">Tilletia caries</name>
    <name type="common">wheat bunt fungus</name>
    <dbReference type="NCBI Taxonomy" id="13290"/>
    <lineage>
        <taxon>Eukaryota</taxon>
        <taxon>Fungi</taxon>
        <taxon>Dikarya</taxon>
        <taxon>Basidiomycota</taxon>
        <taxon>Ustilaginomycotina</taxon>
        <taxon>Exobasidiomycetes</taxon>
        <taxon>Tilletiales</taxon>
        <taxon>Tilletiaceae</taxon>
        <taxon>Tilletia</taxon>
    </lineage>
</organism>
<accession>A0A177U0G7</accession>
<evidence type="ECO:0000313" key="3">
    <source>
        <dbReference type="EMBL" id="KAE8240104.1"/>
    </source>
</evidence>
<evidence type="ECO:0000313" key="5">
    <source>
        <dbReference type="Proteomes" id="UP000836402"/>
    </source>
</evidence>
<name>A0A177U0G7_9BASI</name>
<reference evidence="3" key="1">
    <citation type="submission" date="2016-04" db="EMBL/GenBank/DDBJ databases">
        <authorList>
            <person name="Nguyen H.D."/>
            <person name="Kesanakurti P."/>
            <person name="Cullis J."/>
            <person name="Levesque C.A."/>
            <person name="Hambleton S."/>
        </authorList>
    </citation>
    <scope>NUCLEOTIDE SEQUENCE</scope>
    <source>
        <strain evidence="3">DAOMC 238032</strain>
    </source>
</reference>
<feature type="region of interest" description="Disordered" evidence="1">
    <location>
        <begin position="329"/>
        <end position="376"/>
    </location>
</feature>
<feature type="compositionally biased region" description="Low complexity" evidence="1">
    <location>
        <begin position="194"/>
        <end position="210"/>
    </location>
</feature>
<dbReference type="EMBL" id="CAJHJG010004355">
    <property type="protein sequence ID" value="CAD6940387.1"/>
    <property type="molecule type" value="Genomic_DNA"/>
</dbReference>
<keyword evidence="5" id="KW-1185">Reference proteome</keyword>
<evidence type="ECO:0000313" key="2">
    <source>
        <dbReference type="EMBL" id="CAD6940387.1"/>
    </source>
</evidence>
<feature type="compositionally biased region" description="Acidic residues" evidence="1">
    <location>
        <begin position="459"/>
        <end position="476"/>
    </location>
</feature>
<feature type="region of interest" description="Disordered" evidence="1">
    <location>
        <begin position="419"/>
        <end position="560"/>
    </location>
</feature>
<feature type="compositionally biased region" description="Low complexity" evidence="1">
    <location>
        <begin position="516"/>
        <end position="525"/>
    </location>
</feature>
<feature type="compositionally biased region" description="Pro residues" evidence="1">
    <location>
        <begin position="422"/>
        <end position="431"/>
    </location>
</feature>
<feature type="compositionally biased region" description="Acidic residues" evidence="1">
    <location>
        <begin position="542"/>
        <end position="560"/>
    </location>
</feature>
<sequence>MADLSGSEAAAAAAAAAPPSPQKKGPTERKARNFPTLQRIYLLVFTSNLIKQLFDPSLPAPQRLLHIQHRILAHLQAADPDVRHYFYPHALRAFKDKNGKATVDNHMGMGHDVDPVAVECINDLFERGATVQSVEHGVQARTAIRASTASASASASTSASTSTTRLSKRKANNTIDHTPAETTGTGRKRTKSNTRSSASASIAPTTSSDSNIMHAPHYPQELIIAPLHTAPDPHLAPPPPFAPSSSSATLTPALPLLGAGANTEGTANDPAAIEAAAAAAAAAAAVVEAASVSQSHQSRIPSAGGAGAGAANEAVAADALRLMKTTVVHQTPPHSHSHSHPQSQQPTGAMAAAISAAQEMARRQGQGQGSSSSASLASSASAAGSAHTANHGAGGSAMFAQELASIISSSAAAAAAVVAVSSPPPPPPPPATGAKNRGKSMLQRAMAVQAQNDTWPGADLDDEEDEDEEGEDEESGREERERWENWTAERAAAAASTTEPGPADHPGLATELVSLGTATTATAGGLPEGEHQPRALSAQDRQEDEEDDDGLFGGGDEDID</sequence>
<dbReference type="Proteomes" id="UP000077671">
    <property type="component" value="Unassembled WGS sequence"/>
</dbReference>
<feature type="region of interest" description="Disordered" evidence="1">
    <location>
        <begin position="146"/>
        <end position="213"/>
    </location>
</feature>
<evidence type="ECO:0000313" key="4">
    <source>
        <dbReference type="Proteomes" id="UP000077671"/>
    </source>
</evidence>
<dbReference type="EMBL" id="LWDD02002705">
    <property type="protein sequence ID" value="KAE8240104.1"/>
    <property type="molecule type" value="Genomic_DNA"/>
</dbReference>
<protein>
    <submittedName>
        <fullName evidence="3">Uncharacterized protein</fullName>
    </submittedName>
</protein>
<evidence type="ECO:0000256" key="1">
    <source>
        <dbReference type="SAM" id="MobiDB-lite"/>
    </source>
</evidence>
<feature type="region of interest" description="Disordered" evidence="1">
    <location>
        <begin position="1"/>
        <end position="29"/>
    </location>
</feature>
<feature type="region of interest" description="Disordered" evidence="1">
    <location>
        <begin position="229"/>
        <end position="249"/>
    </location>
</feature>
<dbReference type="Proteomes" id="UP000836402">
    <property type="component" value="Unassembled WGS sequence"/>
</dbReference>
<feature type="compositionally biased region" description="Low complexity" evidence="1">
    <location>
        <begin position="485"/>
        <end position="499"/>
    </location>
</feature>
<proteinExistence type="predicted"/>
<dbReference type="AlphaFoldDB" id="A0A177U0G7"/>
<reference evidence="2" key="3">
    <citation type="submission" date="2020-10" db="EMBL/GenBank/DDBJ databases">
        <authorList>
            <person name="Sedaghatjoo S."/>
        </authorList>
    </citation>
    <scope>NUCLEOTIDE SEQUENCE</scope>
    <source>
        <strain evidence="2">AZH3</strain>
    </source>
</reference>
<feature type="compositionally biased region" description="Polar residues" evidence="1">
    <location>
        <begin position="172"/>
        <end position="185"/>
    </location>
</feature>